<dbReference type="Proteomes" id="UP001190700">
    <property type="component" value="Unassembled WGS sequence"/>
</dbReference>
<dbReference type="PANTHER" id="PTHR23011">
    <property type="entry name" value="CYCLIC NUCLEOTIDE-BINDING DOMAIN CONTAINING PROTEIN"/>
    <property type="match status" value="1"/>
</dbReference>
<dbReference type="AlphaFoldDB" id="A0AAE0H2G0"/>
<sequence>DILSGGKRSEEQQAVVLAFCAKVKFFNHLDEDVLSKLCRSLILHQYNANAEIFREGDEGKDFFIILSGKCSLWKEPAGADQSSEEQQKPGDGGHHPTFHSKHGDGAHHSKNTMDVQREGLRQGADMMPDLENAPVMAQSAERLLVTHREAGESFGEAALLYNKKRALTVVTDEPCIFAVVTRDDYLRILRDARNKMTKMKVNFCCRLPVFKYCSLMDLDQLAEGFYIQQFKVGSTLLRQGGQPSCLYFIMSGTVELLQDPALLQSNKGKVVHFEQKDLHFLAKNSRDKAVDKYEAAGKSKAKIMDVIDDAADSHTLAEPNPARSVVLEVRGPGSYFGHEPILWRRKQQSSVMAKTDVKTLVLTGPDFMARVPGEVRSNGPHRPTPPAGTSIPAPASPPASSCCEPPLWRILGTRHCR</sequence>
<dbReference type="InterPro" id="IPR014710">
    <property type="entry name" value="RmlC-like_jellyroll"/>
</dbReference>
<organism evidence="3 4">
    <name type="scientific">Cymbomonas tetramitiformis</name>
    <dbReference type="NCBI Taxonomy" id="36881"/>
    <lineage>
        <taxon>Eukaryota</taxon>
        <taxon>Viridiplantae</taxon>
        <taxon>Chlorophyta</taxon>
        <taxon>Pyramimonadophyceae</taxon>
        <taxon>Pyramimonadales</taxon>
        <taxon>Pyramimonadaceae</taxon>
        <taxon>Cymbomonas</taxon>
    </lineage>
</organism>
<dbReference type="PANTHER" id="PTHR23011:SF28">
    <property type="entry name" value="CYCLIC NUCLEOTIDE-BINDING DOMAIN CONTAINING PROTEIN"/>
    <property type="match status" value="1"/>
</dbReference>
<feature type="compositionally biased region" description="Basic and acidic residues" evidence="1">
    <location>
        <begin position="85"/>
        <end position="94"/>
    </location>
</feature>
<dbReference type="SMART" id="SM00100">
    <property type="entry name" value="cNMP"/>
    <property type="match status" value="2"/>
</dbReference>
<evidence type="ECO:0000259" key="2">
    <source>
        <dbReference type="PROSITE" id="PS50042"/>
    </source>
</evidence>
<dbReference type="EMBL" id="LGRX02000753">
    <property type="protein sequence ID" value="KAK3287751.1"/>
    <property type="molecule type" value="Genomic_DNA"/>
</dbReference>
<dbReference type="SUPFAM" id="SSF51206">
    <property type="entry name" value="cAMP-binding domain-like"/>
    <property type="match status" value="2"/>
</dbReference>
<feature type="compositionally biased region" description="Low complexity" evidence="1">
    <location>
        <begin position="387"/>
        <end position="402"/>
    </location>
</feature>
<feature type="domain" description="Cyclic nucleotide-binding" evidence="2">
    <location>
        <begin position="209"/>
        <end position="259"/>
    </location>
</feature>
<dbReference type="Gene3D" id="2.60.120.10">
    <property type="entry name" value="Jelly Rolls"/>
    <property type="match status" value="2"/>
</dbReference>
<name>A0AAE0H2G0_9CHLO</name>
<accession>A0AAE0H2G0</accession>
<gene>
    <name evidence="3" type="ORF">CYMTET_4759</name>
</gene>
<comment type="caution">
    <text evidence="3">The sequence shown here is derived from an EMBL/GenBank/DDBJ whole genome shotgun (WGS) entry which is preliminary data.</text>
</comment>
<feature type="region of interest" description="Disordered" evidence="1">
    <location>
        <begin position="371"/>
        <end position="402"/>
    </location>
</feature>
<feature type="non-terminal residue" evidence="3">
    <location>
        <position position="1"/>
    </location>
</feature>
<reference evidence="3 4" key="1">
    <citation type="journal article" date="2015" name="Genome Biol. Evol.">
        <title>Comparative Genomics of a Bacterivorous Green Alga Reveals Evolutionary Causalities and Consequences of Phago-Mixotrophic Mode of Nutrition.</title>
        <authorList>
            <person name="Burns J.A."/>
            <person name="Paasch A."/>
            <person name="Narechania A."/>
            <person name="Kim E."/>
        </authorList>
    </citation>
    <scope>NUCLEOTIDE SEQUENCE [LARGE SCALE GENOMIC DNA]</scope>
    <source>
        <strain evidence="3 4">PLY_AMNH</strain>
    </source>
</reference>
<proteinExistence type="predicted"/>
<evidence type="ECO:0000313" key="3">
    <source>
        <dbReference type="EMBL" id="KAK3287751.1"/>
    </source>
</evidence>
<feature type="region of interest" description="Disordered" evidence="1">
    <location>
        <begin position="76"/>
        <end position="110"/>
    </location>
</feature>
<dbReference type="CDD" id="cd00038">
    <property type="entry name" value="CAP_ED"/>
    <property type="match status" value="2"/>
</dbReference>
<protein>
    <recommendedName>
        <fullName evidence="2">Cyclic nucleotide-binding domain-containing protein</fullName>
    </recommendedName>
</protein>
<evidence type="ECO:0000256" key="1">
    <source>
        <dbReference type="SAM" id="MobiDB-lite"/>
    </source>
</evidence>
<dbReference type="PROSITE" id="PS50042">
    <property type="entry name" value="CNMP_BINDING_3"/>
    <property type="match status" value="3"/>
</dbReference>
<feature type="domain" description="Cyclic nucleotide-binding" evidence="2">
    <location>
        <begin position="331"/>
        <end position="367"/>
    </location>
</feature>
<dbReference type="InterPro" id="IPR000595">
    <property type="entry name" value="cNMP-bd_dom"/>
</dbReference>
<dbReference type="InterPro" id="IPR018490">
    <property type="entry name" value="cNMP-bd_dom_sf"/>
</dbReference>
<evidence type="ECO:0000313" key="4">
    <source>
        <dbReference type="Proteomes" id="UP001190700"/>
    </source>
</evidence>
<feature type="domain" description="Cyclic nucleotide-binding" evidence="2">
    <location>
        <begin position="25"/>
        <end position="206"/>
    </location>
</feature>
<keyword evidence="4" id="KW-1185">Reference proteome</keyword>